<keyword evidence="1" id="KW-0732">Signal</keyword>
<proteinExistence type="predicted"/>
<gene>
    <name evidence="2" type="ORF">GT348_02140</name>
</gene>
<organism evidence="2 3">
    <name type="scientific">Aristophania vespae</name>
    <dbReference type="NCBI Taxonomy" id="2697033"/>
    <lineage>
        <taxon>Bacteria</taxon>
        <taxon>Pseudomonadati</taxon>
        <taxon>Pseudomonadota</taxon>
        <taxon>Alphaproteobacteria</taxon>
        <taxon>Acetobacterales</taxon>
        <taxon>Acetobacteraceae</taxon>
        <taxon>Aristophania</taxon>
    </lineage>
</organism>
<dbReference type="AlphaFoldDB" id="A0A6P1NFK8"/>
<evidence type="ECO:0000313" key="2">
    <source>
        <dbReference type="EMBL" id="QHI95234.1"/>
    </source>
</evidence>
<dbReference type="Proteomes" id="UP000463975">
    <property type="component" value="Chromosome"/>
</dbReference>
<feature type="chain" id="PRO_5027000266" evidence="1">
    <location>
        <begin position="32"/>
        <end position="168"/>
    </location>
</feature>
<evidence type="ECO:0000256" key="1">
    <source>
        <dbReference type="SAM" id="SignalP"/>
    </source>
</evidence>
<evidence type="ECO:0000313" key="3">
    <source>
        <dbReference type="Proteomes" id="UP000463975"/>
    </source>
</evidence>
<accession>A0A6P1NFK8</accession>
<protein>
    <submittedName>
        <fullName evidence="2">Uncharacterized protein</fullName>
    </submittedName>
</protein>
<name>A0A6P1NFK8_9PROT</name>
<dbReference type="RefSeq" id="WP_160618312.1">
    <property type="nucleotide sequence ID" value="NZ_CP047652.1"/>
</dbReference>
<keyword evidence="3" id="KW-1185">Reference proteome</keyword>
<dbReference type="EMBL" id="CP047652">
    <property type="protein sequence ID" value="QHI95234.1"/>
    <property type="molecule type" value="Genomic_DNA"/>
</dbReference>
<dbReference type="KEGG" id="bomb:GT348_02140"/>
<sequence>MRYLSKSKICKTFLALTLITGAGNLASPLMAKTVHHRHKAHSKPVLLTAQPGTKLDKIARSLNKDILEDAAAHNDVPVILIGSAPLSQHKNDKGLFVQIQSARLCGSAGCTTSVYLHRGPQWVPVLDAVNGDIAVLSTRHKGMYDLIIDKNDKWIWNGQTYQDTLPEK</sequence>
<feature type="signal peptide" evidence="1">
    <location>
        <begin position="1"/>
        <end position="31"/>
    </location>
</feature>
<reference evidence="2 3" key="1">
    <citation type="submission" date="2020-01" db="EMBL/GenBank/DDBJ databases">
        <title>Genome sequencing of strain KACC 21507.</title>
        <authorList>
            <person name="Heo J."/>
            <person name="Kim S.-J."/>
            <person name="Kim J.-S."/>
            <person name="Hong S.-B."/>
            <person name="Kwon S.-W."/>
        </authorList>
    </citation>
    <scope>NUCLEOTIDE SEQUENCE [LARGE SCALE GENOMIC DNA]</scope>
    <source>
        <strain evidence="2 3">KACC 21507</strain>
    </source>
</reference>